<sequence>MPQVKVSRVGVVGLGGIGRVHIGGWRELGAELHGFDELPESRAVAQKDLGLQVHPDLASLLRSVDVVDVCTPTDTHAPLALAALRAGKPVICEKPLARTLEEADELIAASEQAGVPLFTAQVVRFMPEYASARDAVAAGRIGRPGVMRFTREGGMPNPQGWYHDMARSAGIIGDVMIHDIDFARWIAGDVVRVYAKLMRPAGPQNGPTHAYAILTHVGGTISHLTASWARQGGSFRTSYELAGSEGLIDYASDQRPVVQTIPGTLAAAAGSSFGSSFTRELAEFAAAIEGGPQPRVTAHDGRAALAVALAAVTSAQTGQAVELPVSATPYEGSAPVAAEVASA</sequence>
<accession>A0A1I2SM42</accession>
<reference evidence="3 4" key="1">
    <citation type="submission" date="2016-10" db="EMBL/GenBank/DDBJ databases">
        <authorList>
            <person name="de Groot N.N."/>
        </authorList>
    </citation>
    <scope>NUCLEOTIDE SEQUENCE [LARGE SCALE GENOMIC DNA]</scope>
    <source>
        <strain evidence="3 4">CPCC 202808</strain>
    </source>
</reference>
<dbReference type="InterPro" id="IPR036291">
    <property type="entry name" value="NAD(P)-bd_dom_sf"/>
</dbReference>
<dbReference type="InterPro" id="IPR000683">
    <property type="entry name" value="Gfo/Idh/MocA-like_OxRdtase_N"/>
</dbReference>
<dbReference type="PANTHER" id="PTHR43708:SF8">
    <property type="entry name" value="OXIDOREDUCTASE"/>
    <property type="match status" value="1"/>
</dbReference>
<dbReference type="PANTHER" id="PTHR43708">
    <property type="entry name" value="CONSERVED EXPRESSED OXIDOREDUCTASE (EUROFUNG)"/>
    <property type="match status" value="1"/>
</dbReference>
<feature type="domain" description="GFO/IDH/MocA-like oxidoreductase" evidence="2">
    <location>
        <begin position="129"/>
        <end position="248"/>
    </location>
</feature>
<dbReference type="SUPFAM" id="SSF51735">
    <property type="entry name" value="NAD(P)-binding Rossmann-fold domains"/>
    <property type="match status" value="1"/>
</dbReference>
<dbReference type="AlphaFoldDB" id="A0A1I2SM42"/>
<dbReference type="SUPFAM" id="SSF55347">
    <property type="entry name" value="Glyceraldehyde-3-phosphate dehydrogenase-like, C-terminal domain"/>
    <property type="match status" value="1"/>
</dbReference>
<dbReference type="Gene3D" id="3.40.50.720">
    <property type="entry name" value="NAD(P)-binding Rossmann-like Domain"/>
    <property type="match status" value="1"/>
</dbReference>
<dbReference type="Pfam" id="PF22725">
    <property type="entry name" value="GFO_IDH_MocA_C3"/>
    <property type="match status" value="1"/>
</dbReference>
<evidence type="ECO:0000313" key="3">
    <source>
        <dbReference type="EMBL" id="SFG51316.1"/>
    </source>
</evidence>
<dbReference type="InterPro" id="IPR051317">
    <property type="entry name" value="Gfo/Idh/MocA_oxidoreduct"/>
</dbReference>
<proteinExistence type="predicted"/>
<dbReference type="GO" id="GO:0000166">
    <property type="term" value="F:nucleotide binding"/>
    <property type="evidence" value="ECO:0007669"/>
    <property type="project" value="InterPro"/>
</dbReference>
<evidence type="ECO:0000313" key="4">
    <source>
        <dbReference type="Proteomes" id="UP000199052"/>
    </source>
</evidence>
<organism evidence="3 4">
    <name type="scientific">Actinopolymorpha cephalotaxi</name>
    <dbReference type="NCBI Taxonomy" id="504797"/>
    <lineage>
        <taxon>Bacteria</taxon>
        <taxon>Bacillati</taxon>
        <taxon>Actinomycetota</taxon>
        <taxon>Actinomycetes</taxon>
        <taxon>Propionibacteriales</taxon>
        <taxon>Actinopolymorphaceae</taxon>
        <taxon>Actinopolymorpha</taxon>
    </lineage>
</organism>
<feature type="domain" description="Gfo/Idh/MocA-like oxidoreductase N-terminal" evidence="1">
    <location>
        <begin position="8"/>
        <end position="118"/>
    </location>
</feature>
<dbReference type="EMBL" id="FOOI01000006">
    <property type="protein sequence ID" value="SFG51316.1"/>
    <property type="molecule type" value="Genomic_DNA"/>
</dbReference>
<gene>
    <name evidence="3" type="ORF">SAMN05421678_106203</name>
</gene>
<dbReference type="InterPro" id="IPR055170">
    <property type="entry name" value="GFO_IDH_MocA-like_dom"/>
</dbReference>
<evidence type="ECO:0000259" key="2">
    <source>
        <dbReference type="Pfam" id="PF22725"/>
    </source>
</evidence>
<dbReference type="Pfam" id="PF01408">
    <property type="entry name" value="GFO_IDH_MocA"/>
    <property type="match status" value="1"/>
</dbReference>
<evidence type="ECO:0000259" key="1">
    <source>
        <dbReference type="Pfam" id="PF01408"/>
    </source>
</evidence>
<protein>
    <submittedName>
        <fullName evidence="3">Myo-inositol 2-dehydrogenase / D-chiro-inositol 1-dehydrogenase</fullName>
    </submittedName>
</protein>
<dbReference type="Proteomes" id="UP000199052">
    <property type="component" value="Unassembled WGS sequence"/>
</dbReference>
<dbReference type="Gene3D" id="3.30.360.10">
    <property type="entry name" value="Dihydrodipicolinate Reductase, domain 2"/>
    <property type="match status" value="1"/>
</dbReference>
<name>A0A1I2SM42_9ACTN</name>
<dbReference type="STRING" id="504797.SAMN05421678_106203"/>